<protein>
    <submittedName>
        <fullName evidence="6">Bile acid:sodium symporter family protein</fullName>
    </submittedName>
</protein>
<dbReference type="Proteomes" id="UP001255246">
    <property type="component" value="Unassembled WGS sequence"/>
</dbReference>
<dbReference type="InterPro" id="IPR038770">
    <property type="entry name" value="Na+/solute_symporter_sf"/>
</dbReference>
<dbReference type="PANTHER" id="PTHR10361">
    <property type="entry name" value="SODIUM-BILE ACID COTRANSPORTER"/>
    <property type="match status" value="1"/>
</dbReference>
<evidence type="ECO:0000256" key="5">
    <source>
        <dbReference type="SAM" id="Phobius"/>
    </source>
</evidence>
<feature type="transmembrane region" description="Helical" evidence="5">
    <location>
        <begin position="145"/>
        <end position="165"/>
    </location>
</feature>
<evidence type="ECO:0000256" key="3">
    <source>
        <dbReference type="ARBA" id="ARBA00022989"/>
    </source>
</evidence>
<reference evidence="6 7" key="1">
    <citation type="submission" date="2023-09" db="EMBL/GenBank/DDBJ databases">
        <authorList>
            <person name="Rey-Velasco X."/>
        </authorList>
    </citation>
    <scope>NUCLEOTIDE SEQUENCE [LARGE SCALE GENOMIC DNA]</scope>
    <source>
        <strain evidence="6 7">F388</strain>
    </source>
</reference>
<dbReference type="InterPro" id="IPR004710">
    <property type="entry name" value="Bilac:Na_transpt"/>
</dbReference>
<evidence type="ECO:0000256" key="4">
    <source>
        <dbReference type="ARBA" id="ARBA00023136"/>
    </source>
</evidence>
<keyword evidence="7" id="KW-1185">Reference proteome</keyword>
<keyword evidence="3 5" id="KW-1133">Transmembrane helix</keyword>
<organism evidence="6 7">
    <name type="scientific">Croceitalea rosinachiae</name>
    <dbReference type="NCBI Taxonomy" id="3075596"/>
    <lineage>
        <taxon>Bacteria</taxon>
        <taxon>Pseudomonadati</taxon>
        <taxon>Bacteroidota</taxon>
        <taxon>Flavobacteriia</taxon>
        <taxon>Flavobacteriales</taxon>
        <taxon>Flavobacteriaceae</taxon>
        <taxon>Croceitalea</taxon>
    </lineage>
</organism>
<dbReference type="Pfam" id="PF01758">
    <property type="entry name" value="SBF"/>
    <property type="match status" value="1"/>
</dbReference>
<proteinExistence type="predicted"/>
<gene>
    <name evidence="6" type="ORF">RM706_12570</name>
</gene>
<evidence type="ECO:0000313" key="7">
    <source>
        <dbReference type="Proteomes" id="UP001255246"/>
    </source>
</evidence>
<feature type="transmembrane region" description="Helical" evidence="5">
    <location>
        <begin position="54"/>
        <end position="74"/>
    </location>
</feature>
<dbReference type="EMBL" id="JAVRHR010000003">
    <property type="protein sequence ID" value="MDT0607874.1"/>
    <property type="molecule type" value="Genomic_DNA"/>
</dbReference>
<feature type="transmembrane region" description="Helical" evidence="5">
    <location>
        <begin position="172"/>
        <end position="194"/>
    </location>
</feature>
<feature type="transmembrane region" description="Helical" evidence="5">
    <location>
        <begin position="7"/>
        <end position="24"/>
    </location>
</feature>
<feature type="transmembrane region" description="Helical" evidence="5">
    <location>
        <begin position="30"/>
        <end position="47"/>
    </location>
</feature>
<feature type="transmembrane region" description="Helical" evidence="5">
    <location>
        <begin position="86"/>
        <end position="105"/>
    </location>
</feature>
<accession>A0ABU3AD15</accession>
<name>A0ABU3AD15_9FLAO</name>
<comment type="caution">
    <text evidence="6">The sequence shown here is derived from an EMBL/GenBank/DDBJ whole genome shotgun (WGS) entry which is preliminary data.</text>
</comment>
<sequence length="356" mass="38151">MKKLKKFGWYLIIGLVLVSISLFFCNKIQWLGIALVLLFILLALVLQTSKKLKGFSFTVLIFAAVIGALFYPEVFIQIGSFELKKLIIPLLMIIMFGMGTSMSFLDFVGVVKMPKGVLIGLLLQFTVMPFIGFGLAYVSNLPPEIAAGVILVGCSPSGLASNVMAYISGANLALSLTLTAVATLLAPLVTPFFMKLLANELVPIDFITMFWSIVKIVILPIVLGLLLNHFAKTRITFLNKILPLVSMAGIASIIVIITAAGRDSLLSIGLILILVVIAHNLCGFLLGYFGGRLCGLDVASSRTIAFEVGMQNAGLASGIALEMGKLATMGLASAVFGPWMNISGSSLASIWKERKP</sequence>
<dbReference type="Gene3D" id="1.20.1530.20">
    <property type="match status" value="1"/>
</dbReference>
<feature type="transmembrane region" description="Helical" evidence="5">
    <location>
        <begin position="266"/>
        <end position="289"/>
    </location>
</feature>
<evidence type="ECO:0000256" key="1">
    <source>
        <dbReference type="ARBA" id="ARBA00004141"/>
    </source>
</evidence>
<keyword evidence="4 5" id="KW-0472">Membrane</keyword>
<feature type="transmembrane region" description="Helical" evidence="5">
    <location>
        <begin position="241"/>
        <end position="260"/>
    </location>
</feature>
<dbReference type="RefSeq" id="WP_311352056.1">
    <property type="nucleotide sequence ID" value="NZ_JAVRHR010000003.1"/>
</dbReference>
<evidence type="ECO:0000256" key="2">
    <source>
        <dbReference type="ARBA" id="ARBA00022692"/>
    </source>
</evidence>
<feature type="transmembrane region" description="Helical" evidence="5">
    <location>
        <begin position="117"/>
        <end position="139"/>
    </location>
</feature>
<dbReference type="PANTHER" id="PTHR10361:SF28">
    <property type="entry name" value="P3 PROTEIN-RELATED"/>
    <property type="match status" value="1"/>
</dbReference>
<evidence type="ECO:0000313" key="6">
    <source>
        <dbReference type="EMBL" id="MDT0607874.1"/>
    </source>
</evidence>
<keyword evidence="2 5" id="KW-0812">Transmembrane</keyword>
<feature type="transmembrane region" description="Helical" evidence="5">
    <location>
        <begin position="206"/>
        <end position="229"/>
    </location>
</feature>
<comment type="subcellular location">
    <subcellularLocation>
        <location evidence="1">Membrane</location>
        <topology evidence="1">Multi-pass membrane protein</topology>
    </subcellularLocation>
</comment>
<dbReference type="InterPro" id="IPR002657">
    <property type="entry name" value="BilAc:Na_symport/Acr3"/>
</dbReference>